<dbReference type="STRING" id="3075.A0A087SHA3"/>
<comment type="similarity">
    <text evidence="2 7">Belongs to the adenylate kinase family.</text>
</comment>
<evidence type="ECO:0000256" key="5">
    <source>
        <dbReference type="ARBA" id="ARBA00022741"/>
    </source>
</evidence>
<organism evidence="8 10">
    <name type="scientific">Auxenochlorella protothecoides</name>
    <name type="common">Green microalga</name>
    <name type="synonym">Chlorella protothecoides</name>
    <dbReference type="NCBI Taxonomy" id="3075"/>
    <lineage>
        <taxon>Eukaryota</taxon>
        <taxon>Viridiplantae</taxon>
        <taxon>Chlorophyta</taxon>
        <taxon>core chlorophytes</taxon>
        <taxon>Trebouxiophyceae</taxon>
        <taxon>Chlorellales</taxon>
        <taxon>Chlorellaceae</taxon>
        <taxon>Auxenochlorella</taxon>
    </lineage>
</organism>
<evidence type="ECO:0000313" key="11">
    <source>
        <dbReference type="Proteomes" id="UP000279271"/>
    </source>
</evidence>
<accession>A0A087SHA3</accession>
<evidence type="ECO:0000256" key="1">
    <source>
        <dbReference type="ARBA" id="ARBA00000582"/>
    </source>
</evidence>
<dbReference type="PANTHER" id="PTHR23359">
    <property type="entry name" value="NUCLEOTIDE KINASE"/>
    <property type="match status" value="1"/>
</dbReference>
<dbReference type="AlphaFoldDB" id="A0A087SHA3"/>
<dbReference type="KEGG" id="apro:F751_1986"/>
<keyword evidence="10" id="KW-1185">Reference proteome</keyword>
<dbReference type="InterPro" id="IPR033690">
    <property type="entry name" value="Adenylat_kinase_CS"/>
</dbReference>
<keyword evidence="4 7" id="KW-0808">Transferase</keyword>
<dbReference type="CDD" id="cd01428">
    <property type="entry name" value="ADK"/>
    <property type="match status" value="1"/>
</dbReference>
<dbReference type="EC" id="2.7.4.3" evidence="3"/>
<reference evidence="11" key="2">
    <citation type="journal article" date="2018" name="Algal Res.">
        <title>Characterization of plant carbon substrate utilization by Auxenochlorella protothecoides.</title>
        <authorList>
            <person name="Vogler B.W."/>
            <person name="Starkenburg S.R."/>
            <person name="Sudasinghe N."/>
            <person name="Schambach J.Y."/>
            <person name="Rollin J.A."/>
            <person name="Pattathil S."/>
            <person name="Barry A.N."/>
        </authorList>
    </citation>
    <scope>NUCLEOTIDE SEQUENCE [LARGE SCALE GENOMIC DNA]</scope>
    <source>
        <strain evidence="11">UTEX 25</strain>
    </source>
</reference>
<evidence type="ECO:0000313" key="10">
    <source>
        <dbReference type="Proteomes" id="UP000028924"/>
    </source>
</evidence>
<name>A0A087SHA3_AUXPR</name>
<dbReference type="HAMAP" id="MF_00235">
    <property type="entry name" value="Adenylate_kinase_Adk"/>
    <property type="match status" value="1"/>
</dbReference>
<dbReference type="Proteomes" id="UP000279271">
    <property type="component" value="Unassembled WGS sequence"/>
</dbReference>
<dbReference type="Proteomes" id="UP000028924">
    <property type="component" value="Unassembled WGS sequence"/>
</dbReference>
<dbReference type="GO" id="GO:0004017">
    <property type="term" value="F:AMP kinase activity"/>
    <property type="evidence" value="ECO:0007669"/>
    <property type="project" value="UniProtKB-EC"/>
</dbReference>
<sequence length="268" mass="29021">MAGVLRTACRAAAAFTSRGAFAQQLRQAFTSAVEAPTVWVFLGPPGVGKGTYSVRVAKAFGMDHIAAGDLVRAEMKSGSQLGAEMKSIVDTGALLPDALILKVMRERMRLSSSRGITSFLLDGFPRTAEQADALEEIGNVQLALNLSLRQEILVEKCMGRRICKKCGSNYNIADIYLPATADQPEIVMPPLDPPTACLPHLEQRSDDNEPTIRRRLEVYHAAARPVEEFYAARGTLVDFEITGGIPETLPRLLEVLKGLPSQQEAAVA</sequence>
<evidence type="ECO:0000256" key="6">
    <source>
        <dbReference type="ARBA" id="ARBA00022777"/>
    </source>
</evidence>
<dbReference type="PROSITE" id="PS00113">
    <property type="entry name" value="ADENYLATE_KINASE"/>
    <property type="match status" value="1"/>
</dbReference>
<dbReference type="GO" id="GO:0005524">
    <property type="term" value="F:ATP binding"/>
    <property type="evidence" value="ECO:0007669"/>
    <property type="project" value="InterPro"/>
</dbReference>
<gene>
    <name evidence="9" type="ORF">APUTEX25_001053</name>
    <name evidence="8" type="ORF">F751_1986</name>
</gene>
<dbReference type="eggNOG" id="KOG3078">
    <property type="taxonomic scope" value="Eukaryota"/>
</dbReference>
<evidence type="ECO:0000256" key="4">
    <source>
        <dbReference type="ARBA" id="ARBA00022679"/>
    </source>
</evidence>
<reference evidence="9" key="3">
    <citation type="submission" date="2018-10" db="EMBL/GenBank/DDBJ databases">
        <authorList>
            <person name="Hovde B."/>
            <person name="Zhang X."/>
        </authorList>
    </citation>
    <scope>NUCLEOTIDE SEQUENCE [LARGE SCALE GENOMIC DNA]</scope>
    <source>
        <strain evidence="9">UTEX 25</strain>
    </source>
</reference>
<dbReference type="EMBL" id="QOKY01000202">
    <property type="protein sequence ID" value="RMZ52934.1"/>
    <property type="molecule type" value="Genomic_DNA"/>
</dbReference>
<dbReference type="GeneID" id="23613377"/>
<keyword evidence="5" id="KW-0547">Nucleotide-binding</keyword>
<dbReference type="InterPro" id="IPR000850">
    <property type="entry name" value="Adenylat/UMP-CMP_kin"/>
</dbReference>
<evidence type="ECO:0000256" key="7">
    <source>
        <dbReference type="RuleBase" id="RU003330"/>
    </source>
</evidence>
<keyword evidence="6 7" id="KW-0418">Kinase</keyword>
<reference evidence="8 10" key="1">
    <citation type="journal article" date="2014" name="BMC Genomics">
        <title>Oil accumulation mechanisms of the oleaginous microalga Chlorella protothecoides revealed through its genome, transcriptomes, and proteomes.</title>
        <authorList>
            <person name="Gao C."/>
            <person name="Wang Y."/>
            <person name="Shen Y."/>
            <person name="Yan D."/>
            <person name="He X."/>
            <person name="Dai J."/>
            <person name="Wu Q."/>
        </authorList>
    </citation>
    <scope>NUCLEOTIDE SEQUENCE [LARGE SCALE GENOMIC DNA]</scope>
    <source>
        <strain evidence="8 10">0710</strain>
    </source>
</reference>
<evidence type="ECO:0000313" key="9">
    <source>
        <dbReference type="EMBL" id="RMZ52934.1"/>
    </source>
</evidence>
<dbReference type="Gene3D" id="3.40.50.300">
    <property type="entry name" value="P-loop containing nucleotide triphosphate hydrolases"/>
    <property type="match status" value="1"/>
</dbReference>
<dbReference type="SUPFAM" id="SSF52540">
    <property type="entry name" value="P-loop containing nucleoside triphosphate hydrolases"/>
    <property type="match status" value="1"/>
</dbReference>
<dbReference type="PRINTS" id="PR00094">
    <property type="entry name" value="ADENYLTKNASE"/>
</dbReference>
<dbReference type="OrthoDB" id="439792at2759"/>
<dbReference type="NCBIfam" id="TIGR01351">
    <property type="entry name" value="adk"/>
    <property type="match status" value="1"/>
</dbReference>
<comment type="catalytic activity">
    <reaction evidence="1">
        <text>AMP + ATP = 2 ADP</text>
        <dbReference type="Rhea" id="RHEA:12973"/>
        <dbReference type="ChEBI" id="CHEBI:30616"/>
        <dbReference type="ChEBI" id="CHEBI:456215"/>
        <dbReference type="ChEBI" id="CHEBI:456216"/>
        <dbReference type="EC" id="2.7.4.3"/>
    </reaction>
</comment>
<dbReference type="InterPro" id="IPR027417">
    <property type="entry name" value="P-loop_NTPase"/>
</dbReference>
<protein>
    <recommendedName>
        <fullName evidence="3">adenylate kinase</fullName>
        <ecNumber evidence="3">2.7.4.3</ecNumber>
    </recommendedName>
</protein>
<dbReference type="InterPro" id="IPR006259">
    <property type="entry name" value="Adenyl_kin_sub"/>
</dbReference>
<evidence type="ECO:0000256" key="2">
    <source>
        <dbReference type="ARBA" id="ARBA00007220"/>
    </source>
</evidence>
<proteinExistence type="inferred from homology"/>
<evidence type="ECO:0000256" key="3">
    <source>
        <dbReference type="ARBA" id="ARBA00012955"/>
    </source>
</evidence>
<reference evidence="9" key="4">
    <citation type="submission" date="2018-11" db="EMBL/GenBank/DDBJ databases">
        <title>Characterization of plant carbon substrate utilization by Auxenochlorella protothecoides.</title>
        <authorList>
            <person name="Vogler B.W."/>
            <person name="Starkenburg S.R."/>
            <person name="Sudasinghe N."/>
            <person name="Schambach J.Y."/>
            <person name="Rollin J.A."/>
            <person name="Pattathil S."/>
            <person name="Barry A.N."/>
        </authorList>
    </citation>
    <scope>NUCLEOTIDE SEQUENCE [LARGE SCALE GENOMIC DNA]</scope>
    <source>
        <strain evidence="9">UTEX 25</strain>
    </source>
</reference>
<dbReference type="EMBL" id="KL662111">
    <property type="protein sequence ID" value="KFM25107.1"/>
    <property type="molecule type" value="Genomic_DNA"/>
</dbReference>
<evidence type="ECO:0000313" key="8">
    <source>
        <dbReference type="EMBL" id="KFM25107.1"/>
    </source>
</evidence>
<dbReference type="RefSeq" id="XP_011397995.1">
    <property type="nucleotide sequence ID" value="XM_011399693.1"/>
</dbReference>
<dbReference type="Pfam" id="PF00406">
    <property type="entry name" value="ADK"/>
    <property type="match status" value="1"/>
</dbReference>